<evidence type="ECO:0000256" key="1">
    <source>
        <dbReference type="SAM" id="Coils"/>
    </source>
</evidence>
<protein>
    <submittedName>
        <fullName evidence="2">Uncharacterized protein</fullName>
    </submittedName>
</protein>
<dbReference type="InterPro" id="IPR026652">
    <property type="entry name" value="CEP128"/>
</dbReference>
<proteinExistence type="predicted"/>
<reference evidence="2" key="2">
    <citation type="submission" date="2025-09" db="UniProtKB">
        <authorList>
            <consortium name="Ensembl"/>
        </authorList>
    </citation>
    <scope>IDENTIFICATION</scope>
</reference>
<dbReference type="PANTHER" id="PTHR46657:SF1">
    <property type="entry name" value="CENTROSOMAL PROTEIN OF 128 KDA"/>
    <property type="match status" value="1"/>
</dbReference>
<reference evidence="2" key="1">
    <citation type="submission" date="2025-08" db="UniProtKB">
        <authorList>
            <consortium name="Ensembl"/>
        </authorList>
    </citation>
    <scope>IDENTIFICATION</scope>
</reference>
<dbReference type="GO" id="GO:0005814">
    <property type="term" value="C:centriole"/>
    <property type="evidence" value="ECO:0007669"/>
    <property type="project" value="TreeGrafter"/>
</dbReference>
<evidence type="ECO:0000313" key="3">
    <source>
        <dbReference type="Proteomes" id="UP001108240"/>
    </source>
</evidence>
<keyword evidence="1" id="KW-0175">Coiled coil</keyword>
<organism evidence="2 3">
    <name type="scientific">Cyprinus carpio carpio</name>
    <dbReference type="NCBI Taxonomy" id="630221"/>
    <lineage>
        <taxon>Eukaryota</taxon>
        <taxon>Metazoa</taxon>
        <taxon>Chordata</taxon>
        <taxon>Craniata</taxon>
        <taxon>Vertebrata</taxon>
        <taxon>Euteleostomi</taxon>
        <taxon>Actinopterygii</taxon>
        <taxon>Neopterygii</taxon>
        <taxon>Teleostei</taxon>
        <taxon>Ostariophysi</taxon>
        <taxon>Cypriniformes</taxon>
        <taxon>Cyprinidae</taxon>
        <taxon>Cyprininae</taxon>
        <taxon>Cyprinus</taxon>
    </lineage>
</organism>
<sequence>MFHTSVHYLQNTRLALDNLESVPEKLRLLENFKDLEQRYAKYKEIVGDLQHQLEESKRRIQEYSNIFPISFTRNKLLDIRNSTPNNFLQTFEHSDVLLDILVGGAHSSGESPLSSK</sequence>
<feature type="coiled-coil region" evidence="1">
    <location>
        <begin position="25"/>
        <end position="66"/>
    </location>
</feature>
<accession>A0A9J7YGQ7</accession>
<keyword evidence="3" id="KW-1185">Reference proteome</keyword>
<dbReference type="AlphaFoldDB" id="A0A9J7YGQ7"/>
<dbReference type="PANTHER" id="PTHR46657">
    <property type="entry name" value="CENTROSOMAL PROTEIN OF 128 KDA"/>
    <property type="match status" value="1"/>
</dbReference>
<evidence type="ECO:0000313" key="2">
    <source>
        <dbReference type="Ensembl" id="ENSCCRP00000119439.1"/>
    </source>
</evidence>
<dbReference type="GO" id="GO:0000922">
    <property type="term" value="C:spindle pole"/>
    <property type="evidence" value="ECO:0007669"/>
    <property type="project" value="TreeGrafter"/>
</dbReference>
<dbReference type="Ensembl" id="ENSCCRT00000161052.1">
    <property type="protein sequence ID" value="ENSCCRP00000119439.1"/>
    <property type="gene ID" value="ENSCCRG00000057583.1"/>
</dbReference>
<dbReference type="Proteomes" id="UP001108240">
    <property type="component" value="Unplaced"/>
</dbReference>
<name>A0A9J7YGQ7_CYPCA</name>